<dbReference type="Pfam" id="PF09972">
    <property type="entry name" value="DUF2207"/>
    <property type="match status" value="1"/>
</dbReference>
<feature type="transmembrane region" description="Helical" evidence="2">
    <location>
        <begin position="426"/>
        <end position="444"/>
    </location>
</feature>
<feature type="domain" description="DUF2207" evidence="4">
    <location>
        <begin position="30"/>
        <end position="191"/>
    </location>
</feature>
<accession>A0A1F5EB96</accession>
<feature type="region of interest" description="Disordered" evidence="1">
    <location>
        <begin position="545"/>
        <end position="570"/>
    </location>
</feature>
<proteinExistence type="predicted"/>
<keyword evidence="2" id="KW-1133">Transmembrane helix</keyword>
<keyword evidence="2" id="KW-0812">Transmembrane</keyword>
<evidence type="ECO:0000313" key="6">
    <source>
        <dbReference type="EMBL" id="OGD64679.1"/>
    </source>
</evidence>
<dbReference type="InterPro" id="IPR018702">
    <property type="entry name" value="DUF2207"/>
</dbReference>
<feature type="signal peptide" evidence="3">
    <location>
        <begin position="1"/>
        <end position="21"/>
    </location>
</feature>
<gene>
    <name evidence="6" type="ORF">A3A71_01330</name>
</gene>
<sequence length="570" mass="62783">MKKWLWIVVVLPLLTISPVMATNPETDCVIRDFQSTFALKTDAKLDVVENLTVDCGTLPNKHGIFRILPTVVSRPAGVFNKTKFSNISITDNNGSPKQYETVNDRVNSTVSWKIGDPNATISGVNQYKIAYTVNNATYDQDGKTFFNWNLSGNFWQLPIDNFAAILTLPDSVEAGDSKISLFDGVQGSSKNSYSKYAVLDSHRISVSSLKAFNPGVGVTLNLTMPSGLITPYQPSNLEKYSNYYWSLLPILAFVLLFWLWSRKGRDPKIHAPEMVQYEPPRAFSPLEAGLLESMGKVKPDYITATVINLAVQGCIKITEVPGGFLKRKDYELSLQRYDATKLKSYETTILTQLFTTLKPGQTVKISGQRNQFYEIIEDVAAAGREVLNGQGLLDKAGSTWKIALMILAAVVAYAGVQLFAENDQSPSWALILTGLVIFIFALLMDRRTVEGAKAYWELRGFKQYIKKVDKHRMKFYEQENIFEKYLPYAVAFGLTSKWIKACRRLYAAQNLPMVMPLWYVGGADFNVSNVDSAISSLSSQMGSSLASSPSSSGGGGFSGGGGGGGGGGSW</sequence>
<evidence type="ECO:0000259" key="5">
    <source>
        <dbReference type="Pfam" id="PF20990"/>
    </source>
</evidence>
<organism evidence="6 7">
    <name type="scientific">Candidatus Berkelbacteria bacterium RIFCSPLOWO2_01_FULL_50_28</name>
    <dbReference type="NCBI Taxonomy" id="1797471"/>
    <lineage>
        <taxon>Bacteria</taxon>
        <taxon>Candidatus Berkelbacteria</taxon>
    </lineage>
</organism>
<evidence type="ECO:0000256" key="3">
    <source>
        <dbReference type="SAM" id="SignalP"/>
    </source>
</evidence>
<name>A0A1F5EB96_9BACT</name>
<evidence type="ECO:0000256" key="2">
    <source>
        <dbReference type="SAM" id="Phobius"/>
    </source>
</evidence>
<evidence type="ECO:0000313" key="7">
    <source>
        <dbReference type="Proteomes" id="UP000177481"/>
    </source>
</evidence>
<keyword evidence="3" id="KW-0732">Signal</keyword>
<feature type="compositionally biased region" description="Gly residues" evidence="1">
    <location>
        <begin position="552"/>
        <end position="570"/>
    </location>
</feature>
<reference evidence="6 7" key="1">
    <citation type="journal article" date="2016" name="Nat. Commun.">
        <title>Thousands of microbial genomes shed light on interconnected biogeochemical processes in an aquifer system.</title>
        <authorList>
            <person name="Anantharaman K."/>
            <person name="Brown C.T."/>
            <person name="Hug L.A."/>
            <person name="Sharon I."/>
            <person name="Castelle C.J."/>
            <person name="Probst A.J."/>
            <person name="Thomas B.C."/>
            <person name="Singh A."/>
            <person name="Wilkins M.J."/>
            <person name="Karaoz U."/>
            <person name="Brodie E.L."/>
            <person name="Williams K.H."/>
            <person name="Hubbard S.S."/>
            <person name="Banfield J.F."/>
        </authorList>
    </citation>
    <scope>NUCLEOTIDE SEQUENCE [LARGE SCALE GENOMIC DNA]</scope>
</reference>
<keyword evidence="2" id="KW-0472">Membrane</keyword>
<feature type="transmembrane region" description="Helical" evidence="2">
    <location>
        <begin position="243"/>
        <end position="260"/>
    </location>
</feature>
<feature type="transmembrane region" description="Helical" evidence="2">
    <location>
        <begin position="402"/>
        <end position="420"/>
    </location>
</feature>
<dbReference type="EMBL" id="MEZX01000002">
    <property type="protein sequence ID" value="OGD64679.1"/>
    <property type="molecule type" value="Genomic_DNA"/>
</dbReference>
<evidence type="ECO:0000259" key="4">
    <source>
        <dbReference type="Pfam" id="PF09972"/>
    </source>
</evidence>
<dbReference type="STRING" id="1797471.A3A71_01330"/>
<dbReference type="InterPro" id="IPR048389">
    <property type="entry name" value="YciQ-like_C"/>
</dbReference>
<protein>
    <recommendedName>
        <fullName evidence="8">DUF2207 domain-containing protein</fullName>
    </recommendedName>
</protein>
<dbReference type="Proteomes" id="UP000177481">
    <property type="component" value="Unassembled WGS sequence"/>
</dbReference>
<feature type="chain" id="PRO_5009518307" description="DUF2207 domain-containing protein" evidence="3">
    <location>
        <begin position="22"/>
        <end position="570"/>
    </location>
</feature>
<evidence type="ECO:0008006" key="8">
    <source>
        <dbReference type="Google" id="ProtNLM"/>
    </source>
</evidence>
<dbReference type="AlphaFoldDB" id="A0A1F5EB96"/>
<evidence type="ECO:0000256" key="1">
    <source>
        <dbReference type="SAM" id="MobiDB-lite"/>
    </source>
</evidence>
<dbReference type="Pfam" id="PF20990">
    <property type="entry name" value="DUF2207_C"/>
    <property type="match status" value="1"/>
</dbReference>
<comment type="caution">
    <text evidence="6">The sequence shown here is derived from an EMBL/GenBank/DDBJ whole genome shotgun (WGS) entry which is preliminary data.</text>
</comment>
<feature type="domain" description="Predicted membrane protein YciQ-like C-terminal" evidence="5">
    <location>
        <begin position="277"/>
        <end position="501"/>
    </location>
</feature>